<dbReference type="Gene3D" id="3.90.1800.10">
    <property type="entry name" value="RNA polymerase alpha subunit dimerisation domain"/>
    <property type="match status" value="1"/>
</dbReference>
<dbReference type="Pfam" id="PF04561">
    <property type="entry name" value="RNA_pol_Rpb2_2"/>
    <property type="match status" value="2"/>
</dbReference>
<dbReference type="InterPro" id="IPR014724">
    <property type="entry name" value="RNA_pol_RPB2_OB-fold"/>
</dbReference>
<sequence length="1454" mass="162110">MTYSFTEKKRIRKSFAKRSGVLDVPFLLATQLESYTSFLQADVHPGKRHNQGLQAAFSSIFPIVSHSGNARLEFVSYNLAEPTFDVKECQQRGLTFASALRARVRLVIMDREVPDTVKEVKEQEVYMGELPLMTTTGSFVINGTERVIVSQLHRSPGVFFEHDRGKTHSSGKLLFSARVIPYRGSWLDFEFDPKDTLFFRVDRRRKMPVTTLLKSIGMNAEEILANFFEFDTFHVTKKGGLEFELVPERLRGEVARFDFVDRAGKVIVPKDKRITAKHIRDLDAAGIKRIAVPEDFVVGRTIARNIVDTETGEVVANANDEITESLLTKLQEAGVDLIPTLYTNDLDRGAFISQTLRADETASKQAARVAIYRMMRPGEPPTEEAVEILFQGLFYSDERYDLSAVGRMKFNRRLGRKDVVEHKVMMTHVPGKADAQAAVVKALVEATGGKEANIRDTLAEMQYGPRAAAENLTKEEAEALVVKLKSLGVTSEVRDQLTLSPRDIVESIKLLVELRNGRGEIDDIDHLGNRRVRCVGELAENQFRAGLVRVERAVKERLSQAESDNLMPHDLINAKPISAAIKEFFGSSQLSQFMDQTNPLSEITHKRRVSALGPGGLTRERAGFEVRDVHPTHYGRVCPIETPEGPNIGLINSLAIYARTNDYGFLETPYRKVVDLRVTDEIEYLSAIEEGQYVIAQANAEVDANGTLTGELVSCRNRGEFMLASPDQVQYMDVAPSQIVSVAASLVPFLEHDDANRALMGANMQRQAVPCLRPEKPVVGTGIERTVAVDSGTAVQALRGGLVDYVDASRVVVRVNDDETVPGEVGVDIYNLTKYTRSNQNTNINQRPMVKMGDRIAKGDVVADGASTDKGELALGQNMLIAFMPWNGFNFEDSVLISERVVADDRYTSVHIEELTVVARDTKLGPEEITRDIPSLGEGQLSRLDESGIVYIGAEVEAGDVLVGKVTPKGETQLTPEEKLLRAIFGEKASDVKDTSLRVSSGIAGTVIDVQVFTREGIERDKRAQSIIDEHLRHYKQDLADQMRIVERDTFERVGRLLNGKIANGGPKKLARGTEITTAYLDSIDPHHWFDIRMADEEVAQQLEGLREGIEQTRKDFDVAFEEKRKKLTQGDELPPGVQKMVKVYLAVKRRLQPGDKMAGRHGNKGVVSKITPVEDMPHMADGMPVDIVLNPLGVPSRMNVGQILEVHLGWAAKGIGRRIDEMLRQERNAAEVRNYLDKVYNAGGKAEDIKSLTDTEVLELADNLKGGLPFATPVFDGAKEQDIRTMLDFAFPDDDERTEKLRFRQVTDPQTGRVWTDKTQLVLFDGRTGEAFDRPVTVGYMHFLKLHHLVDDKMHARSTGPYSLVTQQPLGGKAQFGGQRFGEMEVWALEAYGASYVLQEMLTVKSDDVNGRTKVYENIVKGEHKIDAGMPESFNVLVKEIRSLAIDIDLERY</sequence>
<dbReference type="RefSeq" id="WP_054619997.1">
    <property type="nucleotide sequence ID" value="NZ_CP022579.1"/>
</dbReference>
<feature type="domain" description="DNA-directed RNA polymerase beta subunit external 1" evidence="14">
    <location>
        <begin position="670"/>
        <end position="735"/>
    </location>
</feature>
<dbReference type="GO" id="GO:0032549">
    <property type="term" value="F:ribonucleoside binding"/>
    <property type="evidence" value="ECO:0007669"/>
    <property type="project" value="InterPro"/>
</dbReference>
<accession>A0A5C1EBB8</accession>
<evidence type="ECO:0000256" key="8">
    <source>
        <dbReference type="RuleBase" id="RU363031"/>
    </source>
</evidence>
<comment type="catalytic activity">
    <reaction evidence="5 6 8">
        <text>RNA(n) + a ribonucleoside 5'-triphosphate = RNA(n+1) + diphosphate</text>
        <dbReference type="Rhea" id="RHEA:21248"/>
        <dbReference type="Rhea" id="RHEA-COMP:14527"/>
        <dbReference type="Rhea" id="RHEA-COMP:17342"/>
        <dbReference type="ChEBI" id="CHEBI:33019"/>
        <dbReference type="ChEBI" id="CHEBI:61557"/>
        <dbReference type="ChEBI" id="CHEBI:140395"/>
        <dbReference type="EC" id="2.7.7.6"/>
    </reaction>
</comment>
<dbReference type="Gene3D" id="3.90.1100.10">
    <property type="match status" value="2"/>
</dbReference>
<feature type="domain" description="RNA polymerase beta subunit protrusion" evidence="12">
    <location>
        <begin position="27"/>
        <end position="578"/>
    </location>
</feature>
<evidence type="ECO:0000256" key="6">
    <source>
        <dbReference type="HAMAP-Rule" id="MF_01321"/>
    </source>
</evidence>
<evidence type="ECO:0000259" key="14">
    <source>
        <dbReference type="Pfam" id="PF10385"/>
    </source>
</evidence>
<dbReference type="Pfam" id="PF04560">
    <property type="entry name" value="RNA_pol_Rpb2_7"/>
    <property type="match status" value="1"/>
</dbReference>
<dbReference type="EMBL" id="CP022579">
    <property type="protein sequence ID" value="QEL66230.1"/>
    <property type="molecule type" value="Genomic_DNA"/>
</dbReference>
<dbReference type="InterPro" id="IPR010243">
    <property type="entry name" value="RNA_pol_bsu_bac"/>
</dbReference>
<dbReference type="PROSITE" id="PS01166">
    <property type="entry name" value="RNA_POL_BETA"/>
    <property type="match status" value="1"/>
</dbReference>
<gene>
    <name evidence="6 15" type="primary">rpoB</name>
    <name evidence="15" type="ORF">OTERR_27540</name>
</gene>
<dbReference type="PANTHER" id="PTHR20856">
    <property type="entry name" value="DNA-DIRECTED RNA POLYMERASE I SUBUNIT 2"/>
    <property type="match status" value="1"/>
</dbReference>
<dbReference type="SUPFAM" id="SSF64484">
    <property type="entry name" value="beta and beta-prime subunits of DNA dependent RNA-polymerase"/>
    <property type="match status" value="1"/>
</dbReference>
<keyword evidence="16" id="KW-1185">Reference proteome</keyword>
<evidence type="ECO:0000259" key="12">
    <source>
        <dbReference type="Pfam" id="PF04563"/>
    </source>
</evidence>
<feature type="domain" description="RNA polymerase Rpb2" evidence="13">
    <location>
        <begin position="592"/>
        <end position="659"/>
    </location>
</feature>
<feature type="domain" description="RNA polymerase Rpb2" evidence="11">
    <location>
        <begin position="154"/>
        <end position="226"/>
    </location>
</feature>
<dbReference type="Gene3D" id="2.40.50.150">
    <property type="match status" value="1"/>
</dbReference>
<dbReference type="InterPro" id="IPR007644">
    <property type="entry name" value="RNA_pol_bsu_protrusion"/>
</dbReference>
<dbReference type="GO" id="GO:0006351">
    <property type="term" value="P:DNA-templated transcription"/>
    <property type="evidence" value="ECO:0007669"/>
    <property type="project" value="UniProtKB-UniRule"/>
</dbReference>
<dbReference type="NCBIfam" id="TIGR02013">
    <property type="entry name" value="rpoB"/>
    <property type="match status" value="1"/>
</dbReference>
<dbReference type="InterPro" id="IPR042107">
    <property type="entry name" value="DNA-dir_RNA_pol_bsu_ext_1_sf"/>
</dbReference>
<dbReference type="InterPro" id="IPR037034">
    <property type="entry name" value="RNA_pol_Rpb2_2_sf"/>
</dbReference>
<evidence type="ECO:0000256" key="7">
    <source>
        <dbReference type="RuleBase" id="RU000434"/>
    </source>
</evidence>
<reference evidence="15 16" key="1">
    <citation type="submission" date="2017-07" db="EMBL/GenBank/DDBJ databases">
        <title>Complete genome sequence of Oryzomicrobium terrae TPP412.</title>
        <authorList>
            <person name="Chiu L.-W."/>
            <person name="Lo K.-J."/>
            <person name="Tsai Y.-M."/>
            <person name="Lin S.-S."/>
            <person name="Kuo C.-H."/>
            <person name="Liu C.-T."/>
        </authorList>
    </citation>
    <scope>NUCLEOTIDE SEQUENCE [LARGE SCALE GENOMIC DNA]</scope>
    <source>
        <strain evidence="15 16">TPP412</strain>
    </source>
</reference>
<dbReference type="Gene3D" id="2.40.270.10">
    <property type="entry name" value="DNA-directed RNA polymerase, subunit 2, domain 6"/>
    <property type="match status" value="1"/>
</dbReference>
<evidence type="ECO:0000256" key="2">
    <source>
        <dbReference type="ARBA" id="ARBA00022679"/>
    </source>
</evidence>
<evidence type="ECO:0000259" key="13">
    <source>
        <dbReference type="Pfam" id="PF04565"/>
    </source>
</evidence>
<dbReference type="Gene3D" id="3.90.1110.10">
    <property type="entry name" value="RNA polymerase Rpb2, domain 2"/>
    <property type="match status" value="1"/>
</dbReference>
<dbReference type="GO" id="GO:0003677">
    <property type="term" value="F:DNA binding"/>
    <property type="evidence" value="ECO:0007669"/>
    <property type="project" value="UniProtKB-UniRule"/>
</dbReference>
<dbReference type="InterPro" id="IPR007642">
    <property type="entry name" value="RNA_pol_Rpb2_2"/>
</dbReference>
<evidence type="ECO:0000313" key="16">
    <source>
        <dbReference type="Proteomes" id="UP000323671"/>
    </source>
</evidence>
<comment type="function">
    <text evidence="6 8">DNA-dependent RNA polymerase catalyzes the transcription of DNA into RNA using the four ribonucleoside triphosphates as substrates.</text>
</comment>
<dbReference type="HAMAP" id="MF_01321">
    <property type="entry name" value="RNApol_bact_RpoB"/>
    <property type="match status" value="1"/>
</dbReference>
<dbReference type="Pfam" id="PF04565">
    <property type="entry name" value="RNA_pol_Rpb2_3"/>
    <property type="match status" value="1"/>
</dbReference>
<feature type="domain" description="RNA polymerase Rpb2" evidence="10">
    <location>
        <begin position="1378"/>
        <end position="1451"/>
    </location>
</feature>
<keyword evidence="2 6" id="KW-0808">Transferase</keyword>
<evidence type="ECO:0000256" key="4">
    <source>
        <dbReference type="ARBA" id="ARBA00023163"/>
    </source>
</evidence>
<dbReference type="InterPro" id="IPR015712">
    <property type="entry name" value="DNA-dir_RNA_pol_su2"/>
</dbReference>
<feature type="domain" description="DNA-directed RNA polymerase subunit 2 hybrid-binding" evidence="9">
    <location>
        <begin position="799"/>
        <end position="1376"/>
    </location>
</feature>
<dbReference type="CDD" id="cd00653">
    <property type="entry name" value="RNA_pol_B_RPB2"/>
    <property type="match status" value="1"/>
</dbReference>
<dbReference type="Pfam" id="PF10385">
    <property type="entry name" value="RNA_pol_Rpb2_45"/>
    <property type="match status" value="1"/>
</dbReference>
<dbReference type="Gene3D" id="2.40.50.100">
    <property type="match status" value="1"/>
</dbReference>
<dbReference type="Proteomes" id="UP000323671">
    <property type="component" value="Chromosome"/>
</dbReference>
<dbReference type="GO" id="GO:0000428">
    <property type="term" value="C:DNA-directed RNA polymerase complex"/>
    <property type="evidence" value="ECO:0007669"/>
    <property type="project" value="UniProtKB-KW"/>
</dbReference>
<evidence type="ECO:0000313" key="15">
    <source>
        <dbReference type="EMBL" id="QEL66230.1"/>
    </source>
</evidence>
<keyword evidence="4 6" id="KW-0804">Transcription</keyword>
<evidence type="ECO:0000256" key="1">
    <source>
        <dbReference type="ARBA" id="ARBA00022478"/>
    </source>
</evidence>
<dbReference type="InterPro" id="IPR037033">
    <property type="entry name" value="DNA-dir_RNAP_su2_hyb_sf"/>
</dbReference>
<comment type="similarity">
    <text evidence="6 7">Belongs to the RNA polymerase beta chain family.</text>
</comment>
<dbReference type="EC" id="2.7.7.6" evidence="6 8"/>
<dbReference type="FunFam" id="2.40.50.100:FF:000006">
    <property type="entry name" value="DNA-directed RNA polymerase subunit beta"/>
    <property type="match status" value="1"/>
</dbReference>
<organism evidence="15 16">
    <name type="scientific">Oryzomicrobium terrae</name>
    <dbReference type="NCBI Taxonomy" id="1735038"/>
    <lineage>
        <taxon>Bacteria</taxon>
        <taxon>Pseudomonadati</taxon>
        <taxon>Pseudomonadota</taxon>
        <taxon>Betaproteobacteria</taxon>
        <taxon>Rhodocyclales</taxon>
        <taxon>Rhodocyclaceae</taxon>
        <taxon>Oryzomicrobium</taxon>
    </lineage>
</organism>
<evidence type="ECO:0000259" key="10">
    <source>
        <dbReference type="Pfam" id="PF04560"/>
    </source>
</evidence>
<dbReference type="Gene3D" id="2.30.150.10">
    <property type="entry name" value="DNA-directed RNA polymerase, beta subunit, external 1 domain"/>
    <property type="match status" value="1"/>
</dbReference>
<evidence type="ECO:0000259" key="11">
    <source>
        <dbReference type="Pfam" id="PF04561"/>
    </source>
</evidence>
<dbReference type="Pfam" id="PF00562">
    <property type="entry name" value="RNA_pol_Rpb2_6"/>
    <property type="match status" value="1"/>
</dbReference>
<dbReference type="InterPro" id="IPR007121">
    <property type="entry name" value="RNA_pol_bsu_CS"/>
</dbReference>
<keyword evidence="3 6" id="KW-0548">Nucleotidyltransferase</keyword>
<dbReference type="NCBIfam" id="NF001616">
    <property type="entry name" value="PRK00405.1"/>
    <property type="match status" value="1"/>
</dbReference>
<dbReference type="InterPro" id="IPR007641">
    <property type="entry name" value="RNA_pol_Rpb2_7"/>
</dbReference>
<evidence type="ECO:0000259" key="9">
    <source>
        <dbReference type="Pfam" id="PF00562"/>
    </source>
</evidence>
<dbReference type="InterPro" id="IPR007645">
    <property type="entry name" value="RNA_pol_Rpb2_3"/>
</dbReference>
<proteinExistence type="inferred from homology"/>
<dbReference type="KEGG" id="otr:OTERR_27540"/>
<comment type="subunit">
    <text evidence="6 8">The RNAP catalytic core consists of 2 alpha, 1 beta, 1 beta' and 1 omega subunit. When a sigma factor is associated with the core the holoenzyme is formed, which can initiate transcription.</text>
</comment>
<protein>
    <recommendedName>
        <fullName evidence="6 8">DNA-directed RNA polymerase subunit beta</fullName>
        <shortName evidence="6">RNAP subunit beta</shortName>
        <ecNumber evidence="6 8">2.7.7.6</ecNumber>
    </recommendedName>
    <alternativeName>
        <fullName evidence="6">RNA polymerase subunit beta</fullName>
    </alternativeName>
    <alternativeName>
        <fullName evidence="6">Transcriptase subunit beta</fullName>
    </alternativeName>
</protein>
<dbReference type="FunFam" id="3.90.1800.10:FF:000001">
    <property type="entry name" value="DNA-directed RNA polymerase subunit beta"/>
    <property type="match status" value="1"/>
</dbReference>
<dbReference type="Pfam" id="PF04563">
    <property type="entry name" value="RNA_pol_Rpb2_1"/>
    <property type="match status" value="1"/>
</dbReference>
<feature type="domain" description="RNA polymerase Rpb2" evidence="11">
    <location>
        <begin position="487"/>
        <end position="533"/>
    </location>
</feature>
<dbReference type="InterPro" id="IPR007120">
    <property type="entry name" value="DNA-dir_RNAP_su2_dom"/>
</dbReference>
<keyword evidence="1 6" id="KW-0240">DNA-directed RNA polymerase</keyword>
<evidence type="ECO:0000256" key="5">
    <source>
        <dbReference type="ARBA" id="ARBA00048552"/>
    </source>
</evidence>
<dbReference type="GO" id="GO:0003899">
    <property type="term" value="F:DNA-directed RNA polymerase activity"/>
    <property type="evidence" value="ECO:0007669"/>
    <property type="project" value="UniProtKB-UniRule"/>
</dbReference>
<dbReference type="InterPro" id="IPR019462">
    <property type="entry name" value="DNA-dir_RNA_pol_bsu_external_1"/>
</dbReference>
<evidence type="ECO:0000256" key="3">
    <source>
        <dbReference type="ARBA" id="ARBA00022695"/>
    </source>
</evidence>
<name>A0A5C1EBB8_9RHOO</name>